<dbReference type="EMBL" id="SNRX01000001">
    <property type="protein sequence ID" value="KAA6303621.1"/>
    <property type="molecule type" value="Genomic_DNA"/>
</dbReference>
<reference evidence="5 6" key="1">
    <citation type="submission" date="2019-03" db="EMBL/GenBank/DDBJ databases">
        <title>Single cell metagenomics reveals metabolic interactions within the superorganism composed of flagellate Streblomastix strix and complex community of Bacteroidetes bacteria on its surface.</title>
        <authorList>
            <person name="Treitli S.C."/>
            <person name="Kolisko M."/>
            <person name="Husnik F."/>
            <person name="Keeling P."/>
            <person name="Hampl V."/>
        </authorList>
    </citation>
    <scope>NUCLEOTIDE SEQUENCE [LARGE SCALE GENOMIC DNA]</scope>
    <source>
        <strain evidence="5">St1</strain>
    </source>
</reference>
<dbReference type="InterPro" id="IPR019554">
    <property type="entry name" value="Soluble_ligand-bd"/>
</dbReference>
<evidence type="ECO:0000313" key="5">
    <source>
        <dbReference type="EMBL" id="KAA6303621.1"/>
    </source>
</evidence>
<dbReference type="Pfam" id="PF02563">
    <property type="entry name" value="Poly_export"/>
    <property type="match status" value="1"/>
</dbReference>
<dbReference type="InterPro" id="IPR003715">
    <property type="entry name" value="Poly_export_N"/>
</dbReference>
<dbReference type="PROSITE" id="PS51257">
    <property type="entry name" value="PROKAR_LIPOPROTEIN"/>
    <property type="match status" value="1"/>
</dbReference>
<accession>A0A5M8P5C2</accession>
<protein>
    <submittedName>
        <fullName evidence="5">Uncharacterized protein</fullName>
    </submittedName>
</protein>
<proteinExistence type="predicted"/>
<feature type="transmembrane region" description="Helical" evidence="2">
    <location>
        <begin position="247"/>
        <end position="271"/>
    </location>
</feature>
<dbReference type="GO" id="GO:0015159">
    <property type="term" value="F:polysaccharide transmembrane transporter activity"/>
    <property type="evidence" value="ECO:0007669"/>
    <property type="project" value="InterPro"/>
</dbReference>
<dbReference type="Proteomes" id="UP000324575">
    <property type="component" value="Unassembled WGS sequence"/>
</dbReference>
<dbReference type="GO" id="GO:0015288">
    <property type="term" value="F:porin activity"/>
    <property type="evidence" value="ECO:0007669"/>
    <property type="project" value="UniProtKB-KW"/>
</dbReference>
<name>A0A5M8P5C2_9BACT</name>
<keyword evidence="2" id="KW-1133">Transmembrane helix</keyword>
<dbReference type="AlphaFoldDB" id="A0A5M8P5C2"/>
<dbReference type="PANTHER" id="PTHR33619:SF3">
    <property type="entry name" value="POLYSACCHARIDE EXPORT PROTEIN GFCE-RELATED"/>
    <property type="match status" value="1"/>
</dbReference>
<dbReference type="GO" id="GO:0046930">
    <property type="term" value="C:pore complex"/>
    <property type="evidence" value="ECO:0007669"/>
    <property type="project" value="UniProtKB-KW"/>
</dbReference>
<feature type="domain" description="Soluble ligand binding" evidence="4">
    <location>
        <begin position="156"/>
        <end position="207"/>
    </location>
</feature>
<dbReference type="Pfam" id="PF10531">
    <property type="entry name" value="SLBB"/>
    <property type="match status" value="1"/>
</dbReference>
<comment type="caution">
    <text evidence="5">The sequence shown here is derived from an EMBL/GenBank/DDBJ whole genome shotgun (WGS) entry which is preliminary data.</text>
</comment>
<gene>
    <name evidence="5" type="ORF">EZS26_000172</name>
</gene>
<evidence type="ECO:0000313" key="6">
    <source>
        <dbReference type="Proteomes" id="UP000324575"/>
    </source>
</evidence>
<keyword evidence="2" id="KW-0812">Transmembrane</keyword>
<evidence type="ECO:0000259" key="3">
    <source>
        <dbReference type="Pfam" id="PF02563"/>
    </source>
</evidence>
<dbReference type="Gene3D" id="3.10.560.10">
    <property type="entry name" value="Outer membrane lipoprotein wza domain like"/>
    <property type="match status" value="1"/>
</dbReference>
<evidence type="ECO:0000259" key="4">
    <source>
        <dbReference type="Pfam" id="PF10531"/>
    </source>
</evidence>
<sequence length="274" mass="30009">MNVRSSLYLLGCLFTIGLTSCVSAGKIEYLQTHTKEGQTVYLQAQVQEGLIRFQADDVLSITVNMKNGGNVVSDYNLPLMPSATTYEVGDGSIDQGLGRQTYLVSKDGYINFPTVGLIKVAGYTQQELEAYLWERVTTNGLKGNPIITVRLTNFRITVLGEVNRPGEYSINRDHITIMEAIALAGDLTLSGKRNDVKIIRSFPDGKTQIVTLDLSRADVVSSPYYYLHQGDQIYVIPNSARKRSADIGASTGLIINLVSVLLGVVNTVVILTRI</sequence>
<organism evidence="5 6">
    <name type="scientific">Candidatus Ordinivivax streblomastigis</name>
    <dbReference type="NCBI Taxonomy" id="2540710"/>
    <lineage>
        <taxon>Bacteria</taxon>
        <taxon>Pseudomonadati</taxon>
        <taxon>Bacteroidota</taxon>
        <taxon>Bacteroidia</taxon>
        <taxon>Bacteroidales</taxon>
        <taxon>Candidatus Ordinivivax</taxon>
    </lineage>
</organism>
<feature type="domain" description="Polysaccharide export protein N-terminal" evidence="3">
    <location>
        <begin position="51"/>
        <end position="151"/>
    </location>
</feature>
<dbReference type="GO" id="GO:0009279">
    <property type="term" value="C:cell outer membrane"/>
    <property type="evidence" value="ECO:0007669"/>
    <property type="project" value="UniProtKB-SubCell"/>
</dbReference>
<evidence type="ECO:0000256" key="2">
    <source>
        <dbReference type="SAM" id="Phobius"/>
    </source>
</evidence>
<keyword evidence="1" id="KW-0732">Signal</keyword>
<dbReference type="InterPro" id="IPR049712">
    <property type="entry name" value="Poly_export"/>
</dbReference>
<dbReference type="GO" id="GO:0006811">
    <property type="term" value="P:monoatomic ion transport"/>
    <property type="evidence" value="ECO:0007669"/>
    <property type="project" value="UniProtKB-KW"/>
</dbReference>
<keyword evidence="2" id="KW-0472">Membrane</keyword>
<evidence type="ECO:0000256" key="1">
    <source>
        <dbReference type="ARBA" id="ARBA00022729"/>
    </source>
</evidence>
<dbReference type="PANTHER" id="PTHR33619">
    <property type="entry name" value="POLYSACCHARIDE EXPORT PROTEIN GFCE-RELATED"/>
    <property type="match status" value="1"/>
</dbReference>